<dbReference type="Gene3D" id="3.40.50.1820">
    <property type="entry name" value="alpha/beta hydrolase"/>
    <property type="match status" value="1"/>
</dbReference>
<protein>
    <recommendedName>
        <fullName evidence="2">AB hydrolase-1 domain-containing protein</fullName>
    </recommendedName>
</protein>
<evidence type="ECO:0000313" key="4">
    <source>
        <dbReference type="Proteomes" id="UP001156627"/>
    </source>
</evidence>
<evidence type="ECO:0000256" key="1">
    <source>
        <dbReference type="SAM" id="Phobius"/>
    </source>
</evidence>
<keyword evidence="1" id="KW-0812">Transmembrane</keyword>
<proteinExistence type="predicted"/>
<reference evidence="4" key="1">
    <citation type="journal article" date="2019" name="Int. J. Syst. Evol. Microbiol.">
        <title>The Global Catalogue of Microorganisms (GCM) 10K type strain sequencing project: providing services to taxonomists for standard genome sequencing and annotation.</title>
        <authorList>
            <consortium name="The Broad Institute Genomics Platform"/>
            <consortium name="The Broad Institute Genome Sequencing Center for Infectious Disease"/>
            <person name="Wu L."/>
            <person name="Ma J."/>
        </authorList>
    </citation>
    <scope>NUCLEOTIDE SEQUENCE [LARGE SCALE GENOMIC DNA]</scope>
    <source>
        <strain evidence="4">NBRC 111981</strain>
    </source>
</reference>
<keyword evidence="4" id="KW-1185">Reference proteome</keyword>
<keyword evidence="1" id="KW-1133">Transmembrane helix</keyword>
<sequence length="379" mass="41374">MLPIVVVSAFRGTAITHLECLNTMEQRQTKGRRAWRVIRWMGMSAAVALAVLGTAGATWNFLAIRRDRAANPPPGRIYDVNGYAMHIYCTGTGSPTLVLESGHGEDFTVWGKVQPSLSRVTRTCSYDRAGFGWSDPQPGERDAIHIADQLHALLMQAGITEPIVLEGHSGGGLFALVYASKYPRDIAGLVLVDAYTPSPLPEPPFAVALDHHSSAEFAFVKATVALGVARLMGQCDSIPSGLEAYAGWIKASECDYPQLDAYVREDHALADSQKEGAHAGPFGNMPVLILSQDTRRAIPAFLSKRITAKDWQWYGAVHDQEQAAYLQLSTRSRRVIATGSGHYIHYDRPDVVIQQTITLVRQIRNDTDSLVGAPPGIEK</sequence>
<dbReference type="InterPro" id="IPR029058">
    <property type="entry name" value="AB_hydrolase_fold"/>
</dbReference>
<evidence type="ECO:0000259" key="2">
    <source>
        <dbReference type="Pfam" id="PF00561"/>
    </source>
</evidence>
<dbReference type="PANTHER" id="PTHR46438:SF11">
    <property type="entry name" value="LIPASE-RELATED"/>
    <property type="match status" value="1"/>
</dbReference>
<dbReference type="Pfam" id="PF00561">
    <property type="entry name" value="Abhydrolase_1"/>
    <property type="match status" value="1"/>
</dbReference>
<dbReference type="SUPFAM" id="SSF53474">
    <property type="entry name" value="alpha/beta-Hydrolases"/>
    <property type="match status" value="1"/>
</dbReference>
<gene>
    <name evidence="3" type="ORF">GCM10007898_17990</name>
</gene>
<dbReference type="EMBL" id="BSOA01000015">
    <property type="protein sequence ID" value="GLQ88230.1"/>
    <property type="molecule type" value="Genomic_DNA"/>
</dbReference>
<accession>A0ABQ5XCH5</accession>
<name>A0ABQ5XCH5_9GAMM</name>
<feature type="domain" description="AB hydrolase-1" evidence="2">
    <location>
        <begin position="95"/>
        <end position="305"/>
    </location>
</feature>
<feature type="transmembrane region" description="Helical" evidence="1">
    <location>
        <begin position="37"/>
        <end position="62"/>
    </location>
</feature>
<keyword evidence="1" id="KW-0472">Membrane</keyword>
<dbReference type="Proteomes" id="UP001156627">
    <property type="component" value="Unassembled WGS sequence"/>
</dbReference>
<organism evidence="3 4">
    <name type="scientific">Dyella flagellata</name>
    <dbReference type="NCBI Taxonomy" id="1867833"/>
    <lineage>
        <taxon>Bacteria</taxon>
        <taxon>Pseudomonadati</taxon>
        <taxon>Pseudomonadota</taxon>
        <taxon>Gammaproteobacteria</taxon>
        <taxon>Lysobacterales</taxon>
        <taxon>Rhodanobacteraceae</taxon>
        <taxon>Dyella</taxon>
    </lineage>
</organism>
<evidence type="ECO:0000313" key="3">
    <source>
        <dbReference type="EMBL" id="GLQ88230.1"/>
    </source>
</evidence>
<comment type="caution">
    <text evidence="3">The sequence shown here is derived from an EMBL/GenBank/DDBJ whole genome shotgun (WGS) entry which is preliminary data.</text>
</comment>
<dbReference type="PANTHER" id="PTHR46438">
    <property type="entry name" value="ALPHA/BETA-HYDROLASES SUPERFAMILY PROTEIN"/>
    <property type="match status" value="1"/>
</dbReference>
<dbReference type="InterPro" id="IPR000073">
    <property type="entry name" value="AB_hydrolase_1"/>
</dbReference>